<evidence type="ECO:0000256" key="2">
    <source>
        <dbReference type="ARBA" id="ARBA00022737"/>
    </source>
</evidence>
<organism evidence="14 15">
    <name type="scientific">Rhodnius prolixus</name>
    <name type="common">Triatomid bug</name>
    <dbReference type="NCBI Taxonomy" id="13249"/>
    <lineage>
        <taxon>Eukaryota</taxon>
        <taxon>Metazoa</taxon>
        <taxon>Ecdysozoa</taxon>
        <taxon>Arthropoda</taxon>
        <taxon>Hexapoda</taxon>
        <taxon>Insecta</taxon>
        <taxon>Pterygota</taxon>
        <taxon>Neoptera</taxon>
        <taxon>Paraneoptera</taxon>
        <taxon>Hemiptera</taxon>
        <taxon>Heteroptera</taxon>
        <taxon>Panheteroptera</taxon>
        <taxon>Cimicomorpha</taxon>
        <taxon>Reduviidae</taxon>
        <taxon>Triatominae</taxon>
        <taxon>Rhodnius</taxon>
    </lineage>
</organism>
<evidence type="ECO:0000256" key="13">
    <source>
        <dbReference type="SAM" id="Phobius"/>
    </source>
</evidence>
<evidence type="ECO:0000256" key="5">
    <source>
        <dbReference type="ARBA" id="ARBA00022860"/>
    </source>
</evidence>
<keyword evidence="13" id="KW-0472">Membrane</keyword>
<feature type="transmembrane region" description="Helical" evidence="13">
    <location>
        <begin position="1081"/>
        <end position="1102"/>
    </location>
</feature>
<feature type="binding site" evidence="10">
    <location>
        <begin position="151"/>
        <end position="158"/>
    </location>
    <ligand>
        <name>ATP</name>
        <dbReference type="ChEBI" id="CHEBI:30616"/>
    </ligand>
</feature>
<evidence type="ECO:0000256" key="10">
    <source>
        <dbReference type="PROSITE-ProRule" id="PRU00782"/>
    </source>
</evidence>
<dbReference type="Gene3D" id="1.20.58.530">
    <property type="match status" value="1"/>
</dbReference>
<dbReference type="Gene3D" id="1.10.10.820">
    <property type="match status" value="1"/>
</dbReference>
<name>T1I9U6_RHOPR</name>
<keyword evidence="2" id="KW-0677">Repeat</keyword>
<dbReference type="InterPro" id="IPR002710">
    <property type="entry name" value="Dilute_dom"/>
</dbReference>
<evidence type="ECO:0000256" key="4">
    <source>
        <dbReference type="ARBA" id="ARBA00022840"/>
    </source>
</evidence>
<dbReference type="CDD" id="cd15470">
    <property type="entry name" value="Myo5_CBD"/>
    <property type="match status" value="1"/>
</dbReference>
<evidence type="ECO:0000256" key="3">
    <source>
        <dbReference type="ARBA" id="ARBA00022741"/>
    </source>
</evidence>
<dbReference type="EMBL" id="ACPB03005148">
    <property type="status" value="NOT_ANNOTATED_CDS"/>
    <property type="molecule type" value="Genomic_DNA"/>
</dbReference>
<dbReference type="SMART" id="SM01132">
    <property type="entry name" value="DIL"/>
    <property type="match status" value="1"/>
</dbReference>
<dbReference type="Proteomes" id="UP000015103">
    <property type="component" value="Unassembled WGS sequence"/>
</dbReference>
<dbReference type="Pfam" id="PF00063">
    <property type="entry name" value="Myosin_head"/>
    <property type="match status" value="1"/>
</dbReference>
<dbReference type="EnsemblMetazoa" id="RPRC013067-RA">
    <property type="protein sequence ID" value="RPRC013067-PA"/>
    <property type="gene ID" value="RPRC013067"/>
</dbReference>
<dbReference type="InterPro" id="IPR001609">
    <property type="entry name" value="Myosin_head_motor_dom-like"/>
</dbReference>
<evidence type="ECO:0000256" key="8">
    <source>
        <dbReference type="ARBA" id="ARBA00023175"/>
    </source>
</evidence>
<dbReference type="GO" id="GO:0005524">
    <property type="term" value="F:ATP binding"/>
    <property type="evidence" value="ECO:0007669"/>
    <property type="project" value="UniProtKB-UniRule"/>
</dbReference>
<dbReference type="GO" id="GO:0009653">
    <property type="term" value="P:anatomical structure morphogenesis"/>
    <property type="evidence" value="ECO:0007669"/>
    <property type="project" value="UniProtKB-ARBA"/>
</dbReference>
<dbReference type="InterPro" id="IPR036961">
    <property type="entry name" value="Kinesin_motor_dom_sf"/>
</dbReference>
<dbReference type="GO" id="GO:0005737">
    <property type="term" value="C:cytoplasm"/>
    <property type="evidence" value="ECO:0007669"/>
    <property type="project" value="TreeGrafter"/>
</dbReference>
<keyword evidence="9 10" id="KW-0009">Actin-binding</keyword>
<keyword evidence="13" id="KW-0812">Transmembrane</keyword>
<keyword evidence="15" id="KW-1185">Reference proteome</keyword>
<dbReference type="GO" id="GO:0016459">
    <property type="term" value="C:myosin complex"/>
    <property type="evidence" value="ECO:0007669"/>
    <property type="project" value="UniProtKB-KW"/>
</dbReference>
<sequence>GARVWIPHPQKVWESSMITENFIKDKLLVVTEDGLAKELKITTDDDLPPLRNPDILVGENDLTSLSYLHEPAVLHNLQIRFCRNKAIYTYCGIVLVAINPYTDVSIYDPGTIWAYRGQAMGDLDPHVFAVAEKAYTEMERVQNDQSIIVSGESGAGKTVSAKYAMRYFATVSGSSTETQVERKVLASSPIMEAIGNAKTTRNDNSSRFGKYIELQFNRRYTIVGASMSTYLLEKSRVVFQGPYERNYHIFYQICASREKLPNLHLENAESYYYLCNEDPSIPGVDDQQAYAETVDAFTTLGFHKDEINDVFICLASILHLGNITFNNDKHLSIFTQLLDVDGEELSHWLTNRKMISTREFLNIPMNCDAAIRARDALAKHIYACLFSTIVTTVNRALKTSAEAKHRFIGVLDIYGFETFDSNSFEQFCINYANEKLQQQFNLHVFKLEQEEYVREGIEWTFIDFYDNQSCIDLIESKLGILDLLDEECKNFMKFIKKLVYMYLSKFTKRIILLTIGFNKFNYIFIFYLLDVVKSLPSLFYEFYLHFNKQVAVLRRSTNKLVHKIFRTTDGDIKLTVPKTKIHLSIQKSTTPTSTAKNKKTVILNNLSPVNLNLLPFHKNNINIYAIIHCFIQKTQTLSFPSVLKTSPLTSSLPQTWNYSDFLKRYRVLCKSGDVRWDEKKLTCEKIVSNVIKENDKFKFGYTKIFFRAGQVAYLERLRSERLLDCCIKIQACVRGYLLRCRYKKILKAVHILQKYCRGHLARRLADNLRRNKAAVRIQRYVRGWVKRKQFLRSRRTVLGLQKHGRGLLARRRYEFMRQTKAAIKIQTAVRGWLCRTRYKRSRKQVIVCQTALRGFLARRRFKLMKREARSAEHLKKLNKGLENKIISLQQKLSEMSKEVSFLKGVKHDNEELRQKLIAMKGIEVQSNNWKTEASEKGKKLQEFVQKVEELTETIKEKVKSIFYSITIFNLLSLSFNLLLIVQKISCDQVLLRECIIQYLIVARVHNKLYMLIQNEMDLPFLETAHKKTKENSSQTYLDFATVATTTANLKEVTDENNNLKSTVAQLEEQLASLRKEREGQFSYHFTWLLLYAFVNLFNFTVFCLMNDKKKVELTKYFFNITFDQSQGQRNDKFIYFKITIICFKLTFLRETLRVVQSERNELRVAQQRHLAEINNLEDKLELMESVSKDLKSHKRSSSDASTISVQDEVSLNFKDGTLNYGFKMITKINFGSYKIRIDNGYGSVKSSYTARSTRTSTPDQQQVKFKRNNFNLINKVIDFSDNNFDWKSEYKKLQEQLKEANRKLVEAGAFSGDLQIPLSMLEDSAEKISSSELLPVIRKKDREAKGMFEFMAEDIPVILKHLLSLKPKIAIKLLPGLPAYILFMCIRYTDYIQSETMLQNLMMGYGKHMKNVVVKKLIDADIDIGILWLSNTLRLVHNLKQYSGDEHFCKENTDTQNEQCLMSFDLSEFRQMLSDQAIAICQAILKRMCILVQPYAVAAILEHEGISGLTSTPTSGRPSSSTNAQDKKSSGVSALDQLLELLGSFHRSLILHGVDPQLPPQLFVKVRLFMSLSITQFYLKEYCHWSKGMQIRYNLFHLEQWAKDQNLCDPRLTDTLKPIMQASQLLQARKSDADVESVAEMCDRLTINQILKLLNLYTPIDSFEENVSETFMANITAYLMEKRKDSSNALMMDINETFALEFPFNPSKIRLEDIEIPEALKLPMLKKI</sequence>
<dbReference type="SUPFAM" id="SSF52540">
    <property type="entry name" value="P-loop containing nucleoside triphosphate hydrolases"/>
    <property type="match status" value="2"/>
</dbReference>
<dbReference type="SMART" id="SM00242">
    <property type="entry name" value="MYSc"/>
    <property type="match status" value="1"/>
</dbReference>
<dbReference type="PANTHER" id="PTHR13140:SF706">
    <property type="entry name" value="DILUTE CLASS UNCONVENTIONAL MYOSIN, ISOFORM C"/>
    <property type="match status" value="1"/>
</dbReference>
<dbReference type="Gene3D" id="3.30.70.1590">
    <property type="match status" value="1"/>
</dbReference>
<feature type="coiled-coil region" evidence="11">
    <location>
        <begin position="1283"/>
        <end position="1310"/>
    </location>
</feature>
<keyword evidence="13" id="KW-1133">Transmembrane helix</keyword>
<evidence type="ECO:0000256" key="12">
    <source>
        <dbReference type="SAM" id="MobiDB-lite"/>
    </source>
</evidence>
<dbReference type="PROSITE" id="PS51126">
    <property type="entry name" value="DILUTE"/>
    <property type="match status" value="1"/>
</dbReference>
<dbReference type="GO" id="GO:0051015">
    <property type="term" value="F:actin filament binding"/>
    <property type="evidence" value="ECO:0007669"/>
    <property type="project" value="TreeGrafter"/>
</dbReference>
<protein>
    <submittedName>
        <fullName evidence="14">Uncharacterized protein</fullName>
    </submittedName>
</protein>
<dbReference type="FunFam" id="1.10.10.820:FF:000001">
    <property type="entry name" value="Myosin heavy chain"/>
    <property type="match status" value="1"/>
</dbReference>
<comment type="caution">
    <text evidence="10">Lacks conserved residue(s) required for the propagation of feature annotation.</text>
</comment>
<dbReference type="VEuPathDB" id="VectorBase:RPRC013067"/>
<keyword evidence="5" id="KW-0112">Calmodulin-binding</keyword>
<dbReference type="SUPFAM" id="SSF50084">
    <property type="entry name" value="Myosin S1 fragment, N-terminal domain"/>
    <property type="match status" value="1"/>
</dbReference>
<dbReference type="Gene3D" id="1.20.5.190">
    <property type="match status" value="3"/>
</dbReference>
<feature type="coiled-coil region" evidence="11">
    <location>
        <begin position="1042"/>
        <end position="1076"/>
    </location>
</feature>
<keyword evidence="8 10" id="KW-0505">Motor protein</keyword>
<evidence type="ECO:0000256" key="9">
    <source>
        <dbReference type="ARBA" id="ARBA00023203"/>
    </source>
</evidence>
<dbReference type="eggNOG" id="KOG0160">
    <property type="taxonomic scope" value="Eukaryota"/>
</dbReference>
<dbReference type="SMART" id="SM00015">
    <property type="entry name" value="IQ"/>
    <property type="match status" value="6"/>
</dbReference>
<dbReference type="PROSITE" id="PS51456">
    <property type="entry name" value="MYOSIN_MOTOR"/>
    <property type="match status" value="1"/>
</dbReference>
<evidence type="ECO:0000256" key="11">
    <source>
        <dbReference type="SAM" id="Coils"/>
    </source>
</evidence>
<dbReference type="GO" id="GO:0048513">
    <property type="term" value="P:animal organ development"/>
    <property type="evidence" value="ECO:0007669"/>
    <property type="project" value="UniProtKB-ARBA"/>
</dbReference>
<feature type="coiled-coil region" evidence="11">
    <location>
        <begin position="864"/>
        <end position="898"/>
    </location>
</feature>
<dbReference type="GO" id="GO:0016020">
    <property type="term" value="C:membrane"/>
    <property type="evidence" value="ECO:0007669"/>
    <property type="project" value="TreeGrafter"/>
</dbReference>
<feature type="coiled-coil region" evidence="11">
    <location>
        <begin position="1148"/>
        <end position="1193"/>
    </location>
</feature>
<dbReference type="OMA" id="LEYQMHE"/>
<dbReference type="HOGENOM" id="CLU_000192_9_1_1"/>
<proteinExistence type="inferred from homology"/>
<keyword evidence="6 11" id="KW-0175">Coiled coil</keyword>
<dbReference type="GO" id="GO:0005516">
    <property type="term" value="F:calmodulin binding"/>
    <property type="evidence" value="ECO:0007669"/>
    <property type="project" value="UniProtKB-KW"/>
</dbReference>
<evidence type="ECO:0000256" key="1">
    <source>
        <dbReference type="ARBA" id="ARBA00008314"/>
    </source>
</evidence>
<keyword evidence="7 10" id="KW-0518">Myosin</keyword>
<comment type="similarity">
    <text evidence="1 10">Belongs to the TRAFAC class myosin-kinesin ATPase superfamily. Myosin family.</text>
</comment>
<dbReference type="PROSITE" id="PS50096">
    <property type="entry name" value="IQ"/>
    <property type="match status" value="6"/>
</dbReference>
<dbReference type="PRINTS" id="PR00193">
    <property type="entry name" value="MYOSINHEAVY"/>
</dbReference>
<dbReference type="PANTHER" id="PTHR13140">
    <property type="entry name" value="MYOSIN"/>
    <property type="match status" value="1"/>
</dbReference>
<evidence type="ECO:0000313" key="15">
    <source>
        <dbReference type="Proteomes" id="UP000015103"/>
    </source>
</evidence>
<dbReference type="InterPro" id="IPR000048">
    <property type="entry name" value="IQ_motif_EF-hand-BS"/>
</dbReference>
<dbReference type="InParanoid" id="T1I9U6"/>
<accession>T1I9U6</accession>
<evidence type="ECO:0000256" key="7">
    <source>
        <dbReference type="ARBA" id="ARBA00023123"/>
    </source>
</evidence>
<evidence type="ECO:0000313" key="14">
    <source>
        <dbReference type="EnsemblMetazoa" id="RPRC013067-PA"/>
    </source>
</evidence>
<keyword evidence="3 10" id="KW-0547">Nucleotide-binding</keyword>
<dbReference type="Gene3D" id="3.40.850.10">
    <property type="entry name" value="Kinesin motor domain"/>
    <property type="match status" value="1"/>
</dbReference>
<reference evidence="14" key="1">
    <citation type="submission" date="2015-05" db="UniProtKB">
        <authorList>
            <consortium name="EnsemblMetazoa"/>
        </authorList>
    </citation>
    <scope>IDENTIFICATION</scope>
</reference>
<dbReference type="InterPro" id="IPR027417">
    <property type="entry name" value="P-loop_NTPase"/>
</dbReference>
<dbReference type="Pfam" id="PF00612">
    <property type="entry name" value="IQ"/>
    <property type="match status" value="5"/>
</dbReference>
<dbReference type="Gene3D" id="1.20.120.720">
    <property type="entry name" value="Myosin VI head, motor domain, U50 subdomain"/>
    <property type="match status" value="1"/>
</dbReference>
<dbReference type="Pfam" id="PF01843">
    <property type="entry name" value="DIL"/>
    <property type="match status" value="1"/>
</dbReference>
<feature type="region of interest" description="Disordered" evidence="12">
    <location>
        <begin position="1510"/>
        <end position="1529"/>
    </location>
</feature>
<feature type="compositionally biased region" description="Low complexity" evidence="12">
    <location>
        <begin position="1510"/>
        <end position="1522"/>
    </location>
</feature>
<dbReference type="GO" id="GO:0000146">
    <property type="term" value="F:microfilament motor activity"/>
    <property type="evidence" value="ECO:0007669"/>
    <property type="project" value="TreeGrafter"/>
</dbReference>
<dbReference type="FunFam" id="1.20.5.190:FF:000001">
    <property type="entry name" value="unconventional myosin-Va"/>
    <property type="match status" value="1"/>
</dbReference>
<dbReference type="GO" id="GO:0009888">
    <property type="term" value="P:tissue development"/>
    <property type="evidence" value="ECO:0007669"/>
    <property type="project" value="UniProtKB-ARBA"/>
</dbReference>
<dbReference type="STRING" id="13249.T1I9U6"/>
<dbReference type="GO" id="GO:0048731">
    <property type="term" value="P:system development"/>
    <property type="evidence" value="ECO:0007669"/>
    <property type="project" value="UniProtKB-ARBA"/>
</dbReference>
<evidence type="ECO:0000256" key="6">
    <source>
        <dbReference type="ARBA" id="ARBA00023054"/>
    </source>
</evidence>
<dbReference type="FunCoup" id="T1I9U6">
    <property type="interactions" value="139"/>
</dbReference>
<keyword evidence="4 10" id="KW-0067">ATP-binding</keyword>
<dbReference type="GO" id="GO:0007015">
    <property type="term" value="P:actin filament organization"/>
    <property type="evidence" value="ECO:0007669"/>
    <property type="project" value="TreeGrafter"/>
</dbReference>
<feature type="transmembrane region" description="Helical" evidence="13">
    <location>
        <begin position="961"/>
        <end position="981"/>
    </location>
</feature>